<dbReference type="SUPFAM" id="SSF103084">
    <property type="entry name" value="Holliday junction resolvase RusA"/>
    <property type="match status" value="1"/>
</dbReference>
<gene>
    <name evidence="1" type="ORF">F6R98_10375</name>
</gene>
<dbReference type="InterPro" id="IPR036614">
    <property type="entry name" value="RusA-like_sf"/>
</dbReference>
<dbReference type="Proteomes" id="UP000325755">
    <property type="component" value="Chromosome"/>
</dbReference>
<dbReference type="RefSeq" id="WP_153248958.1">
    <property type="nucleotide sequence ID" value="NZ_CP044205.1"/>
</dbReference>
<name>A0A5Q0BHE2_9GAMM</name>
<evidence type="ECO:0000313" key="1">
    <source>
        <dbReference type="EMBL" id="QFY42969.1"/>
    </source>
</evidence>
<dbReference type="GO" id="GO:0006281">
    <property type="term" value="P:DNA repair"/>
    <property type="evidence" value="ECO:0007669"/>
    <property type="project" value="InterPro"/>
</dbReference>
<dbReference type="EMBL" id="CP044205">
    <property type="protein sequence ID" value="QFY42969.1"/>
    <property type="molecule type" value="Genomic_DNA"/>
</dbReference>
<protein>
    <submittedName>
        <fullName evidence="1">RusA family crossover junction endodeoxyribonuclease</fullName>
    </submittedName>
</protein>
<dbReference type="Pfam" id="PF05866">
    <property type="entry name" value="RusA"/>
    <property type="match status" value="1"/>
</dbReference>
<dbReference type="GO" id="GO:0006310">
    <property type="term" value="P:DNA recombination"/>
    <property type="evidence" value="ECO:0007669"/>
    <property type="project" value="InterPro"/>
</dbReference>
<dbReference type="GO" id="GO:0000287">
    <property type="term" value="F:magnesium ion binding"/>
    <property type="evidence" value="ECO:0007669"/>
    <property type="project" value="InterPro"/>
</dbReference>
<evidence type="ECO:0000313" key="2">
    <source>
        <dbReference type="Proteomes" id="UP000325755"/>
    </source>
</evidence>
<sequence length="159" mass="17653">MTTPQNKTIAFTVPGEPTAKGRARSTKSGRHYTPDKTARYENLVKIIASQAMSDAFPFTVSGVDEFSHKNDIERLFTGAVILTFRAFFSVPESWSAKKKKSCLLGEIYPTKKPDIDNIEKALLDGMNGVVWRDDVQVVDVIKSKRFGSPARVEVEVTAL</sequence>
<reference evidence="1 2" key="1">
    <citation type="submission" date="2019-09" db="EMBL/GenBank/DDBJ databases">
        <title>Ecophysiology of the spiral-shaped methanotroph Methylospira mobilis as revealed by the complete genome sequence.</title>
        <authorList>
            <person name="Oshkin I.Y."/>
            <person name="Dedysh S.N."/>
            <person name="Miroshnikov K."/>
            <person name="Danilova O.V."/>
            <person name="Hakobyan A."/>
            <person name="Liesack W."/>
        </authorList>
    </citation>
    <scope>NUCLEOTIDE SEQUENCE [LARGE SCALE GENOMIC DNA]</scope>
    <source>
        <strain evidence="1 2">Shm1</strain>
    </source>
</reference>
<accession>A0A5Q0BHE2</accession>
<keyword evidence="2" id="KW-1185">Reference proteome</keyword>
<dbReference type="InParanoid" id="A0A5Q0BHE2"/>
<dbReference type="AlphaFoldDB" id="A0A5Q0BHE2"/>
<dbReference type="InterPro" id="IPR008822">
    <property type="entry name" value="Endonuclease_RusA-like"/>
</dbReference>
<dbReference type="Gene3D" id="3.30.1330.70">
    <property type="entry name" value="Holliday junction resolvase RusA"/>
    <property type="match status" value="1"/>
</dbReference>
<organism evidence="1 2">
    <name type="scientific">Candidatus Methylospira mobilis</name>
    <dbReference type="NCBI Taxonomy" id="1808979"/>
    <lineage>
        <taxon>Bacteria</taxon>
        <taxon>Pseudomonadati</taxon>
        <taxon>Pseudomonadota</taxon>
        <taxon>Gammaproteobacteria</taxon>
        <taxon>Methylococcales</taxon>
        <taxon>Methylococcaceae</taxon>
        <taxon>Candidatus Methylospira</taxon>
    </lineage>
</organism>
<dbReference type="OrthoDB" id="5114842at2"/>
<proteinExistence type="predicted"/>
<dbReference type="KEGG" id="mmob:F6R98_10375"/>